<gene>
    <name evidence="2" type="ORF">BJF93_14160</name>
</gene>
<dbReference type="PROSITE" id="PS50983">
    <property type="entry name" value="FE_B12_PBP"/>
    <property type="match status" value="1"/>
</dbReference>
<evidence type="ECO:0000313" key="2">
    <source>
        <dbReference type="EMBL" id="OLP57971.1"/>
    </source>
</evidence>
<evidence type="ECO:0000259" key="1">
    <source>
        <dbReference type="PROSITE" id="PS50983"/>
    </source>
</evidence>
<feature type="domain" description="Fe/B12 periplasmic-binding" evidence="1">
    <location>
        <begin position="46"/>
        <end position="299"/>
    </location>
</feature>
<dbReference type="AlphaFoldDB" id="A0A1Q9ARG8"/>
<reference evidence="2 3" key="1">
    <citation type="submission" date="2016-09" db="EMBL/GenBank/DDBJ databases">
        <title>Rhizobium sp. nov., a novel species isolated from the rice rhizosphere.</title>
        <authorList>
            <person name="Zhao J."/>
            <person name="Zhang X."/>
        </authorList>
    </citation>
    <scope>NUCLEOTIDE SEQUENCE [LARGE SCALE GENOMIC DNA]</scope>
    <source>
        <strain evidence="2 3">1.7048</strain>
    </source>
</reference>
<dbReference type="InterPro" id="IPR002491">
    <property type="entry name" value="ABC_transptr_periplasmic_BD"/>
</dbReference>
<proteinExistence type="predicted"/>
<evidence type="ECO:0000313" key="3">
    <source>
        <dbReference type="Proteomes" id="UP000186364"/>
    </source>
</evidence>
<dbReference type="OrthoDB" id="9797736at2"/>
<dbReference type="RefSeq" id="WP_075629876.1">
    <property type="nucleotide sequence ID" value="NZ_FOAM01000007.1"/>
</dbReference>
<sequence length="299" mass="31305">MRAMIPRLAKVRSCLVLGLATLVMALPLRERSAWAEEVAAFPPEARIVSIGGSLTEIVYALHAESRLVARDSTSTYPKAAESLPSIGYMRQLSPEGVLSLHPGGILSLATSGPPEAVAVLRQAGVPMVEVPEAYDAKGVVEKIRKVGAALGKSTEAEALVTRVEAGLKPVTARVERLAERQRVLFVLSAQGGKIMAAGTGTAADGMIRLSGGINAVEGYAGYKPLSDEALIDARPDLILVMDHAGPGASDADLLSHPGIAATPAGQKRRILRMDGSYLLGFGPRTAEAARDVSEALYGH</sequence>
<comment type="caution">
    <text evidence="2">The sequence shown here is derived from an EMBL/GenBank/DDBJ whole genome shotgun (WGS) entry which is preliminary data.</text>
</comment>
<dbReference type="PANTHER" id="PTHR30535">
    <property type="entry name" value="VITAMIN B12-BINDING PROTEIN"/>
    <property type="match status" value="1"/>
</dbReference>
<keyword evidence="3" id="KW-1185">Reference proteome</keyword>
<dbReference type="Pfam" id="PF01497">
    <property type="entry name" value="Peripla_BP_2"/>
    <property type="match status" value="1"/>
</dbReference>
<dbReference type="SUPFAM" id="SSF53807">
    <property type="entry name" value="Helical backbone' metal receptor"/>
    <property type="match status" value="1"/>
</dbReference>
<protein>
    <submittedName>
        <fullName evidence="2">Hemin ABC transporter substrate-binding protein</fullName>
    </submittedName>
</protein>
<dbReference type="CDD" id="cd01149">
    <property type="entry name" value="HutB"/>
    <property type="match status" value="1"/>
</dbReference>
<dbReference type="Gene3D" id="3.40.50.1980">
    <property type="entry name" value="Nitrogenase molybdenum iron protein domain"/>
    <property type="match status" value="2"/>
</dbReference>
<dbReference type="Proteomes" id="UP000186364">
    <property type="component" value="Unassembled WGS sequence"/>
</dbReference>
<dbReference type="EMBL" id="MKIP01000059">
    <property type="protein sequence ID" value="OLP57971.1"/>
    <property type="molecule type" value="Genomic_DNA"/>
</dbReference>
<accession>A0A1Q9ARG8</accession>
<organism evidence="2 3">
    <name type="scientific">Xaviernesmea oryzae</name>
    <dbReference type="NCBI Taxonomy" id="464029"/>
    <lineage>
        <taxon>Bacteria</taxon>
        <taxon>Pseudomonadati</taxon>
        <taxon>Pseudomonadota</taxon>
        <taxon>Alphaproteobacteria</taxon>
        <taxon>Hyphomicrobiales</taxon>
        <taxon>Rhizobiaceae</taxon>
        <taxon>Rhizobium/Agrobacterium group</taxon>
        <taxon>Xaviernesmea</taxon>
    </lineage>
</organism>
<dbReference type="PANTHER" id="PTHR30535:SF4">
    <property type="entry name" value="HEMIN-BINDING PERIPLASMIC PROTEIN HMUT"/>
    <property type="match status" value="1"/>
</dbReference>
<name>A0A1Q9ARG8_9HYPH</name>
<dbReference type="InterPro" id="IPR050902">
    <property type="entry name" value="ABC_Transporter_SBP"/>
</dbReference>